<evidence type="ECO:0000313" key="1">
    <source>
        <dbReference type="EMBL" id="CAG8502927.1"/>
    </source>
</evidence>
<proteinExistence type="predicted"/>
<protein>
    <submittedName>
        <fullName evidence="1">17379_t:CDS:1</fullName>
    </submittedName>
</protein>
<organism evidence="1 2">
    <name type="scientific">Dentiscutata heterogama</name>
    <dbReference type="NCBI Taxonomy" id="1316150"/>
    <lineage>
        <taxon>Eukaryota</taxon>
        <taxon>Fungi</taxon>
        <taxon>Fungi incertae sedis</taxon>
        <taxon>Mucoromycota</taxon>
        <taxon>Glomeromycotina</taxon>
        <taxon>Glomeromycetes</taxon>
        <taxon>Diversisporales</taxon>
        <taxon>Gigasporaceae</taxon>
        <taxon>Dentiscutata</taxon>
    </lineage>
</organism>
<comment type="caution">
    <text evidence="1">The sequence shown here is derived from an EMBL/GenBank/DDBJ whole genome shotgun (WGS) entry which is preliminary data.</text>
</comment>
<sequence length="1478" mass="169168">QRLFLISLYALIASTKSQITSFNYTETNLTTTSLDHQPFVLNLQTYDDGTILAHIARYDKTLIANCRSYLRINNAFGLDQILRIRVIQLDGSVKEINLNNTDLKLDPLNYCMIGTWVPIKIYALQKQFILVTYVNSTNSFDPTTYEDWGMVIDWNSNVISKTSFGPSYVENNNYWNPDLQSTIHLNINKKLGFLRVNFANKNNIFSYEWQQYSIDDSGKLSMLQNFSFPLQQIKGRAPTSFVITPMATIDGGYALIYANSTNETVNNSFFTRGSVYANFITYNNTFQDRTILLYTLTNNVTFNTIYCGIVSVGFGQVCTLSVNNSIVNNITKEYIRIYFLTSGSVLKIDVLSDLPNVTTLVNWAVSSMPFGGYILHTYDNNGTTYIYAYDEYNLKTPLVSTLSLSSNQTVPINNFSTNYRFGATVIMNNNNTFILPTTDTNIDKTSWSFINILLPKVLEYRDHGYGNLQIDQVDPPVNYTVDSTTTSLNIAFFVPVSLSNDQIHGHLTIYKTSDNSIRQKVSPRAKNFCSTSPDGKTITIKIISSTFNEFNESYYVQMDNNFVKSSLYNEPLKGISDGIWNLSSINTNNLINPSGSTIVGTVGLTNDAMKKFTSFSTLGRSNYFAQLLNKTADQIPVQRERLTTDEKFQYINNGQQIIFSIKVNLPLPDSNESTADGVAADLITMLKNKEVTTFSNDITNDLDDGYGFVPMTFILFIFIARPTKEQEKEMIEEIAGDAKKKLIGKINKKVEEFSDDIKYKIIYEKDKLLEKIEDDRQKKIVDRIFKKVGDKIKNKLINEIDKILEKVEGDILMGFRDLMPKVTKKCIGVRCCISSIENVCHYLIRCPSGDIKTKLEKVVVGIKAKLGEVVSTINKKLKKVAKKILDKIVKDFEDDTNVIINEILGKEIDNEKNIILKDFGDCIKTIIDEKLKGIGDDTKNIINEMLKEVGADIKINIDKMFEEKIIGIKVKTICEFFKMLGKFFVKIYEKIICRTNEKNGGKNEGAKNKNADETDNNSVPFSIEGLIRIPDEKDFDEKDSDEKDSDEKDSDEKDSDEKDSDQHSNDDASKKDTKSVEDIIKRIFKKIDDTLNKKDSGQPSNKDTNEDKKFVEIIEEVFNKDIPKNEVFDKDIPKNEVFYEEIPKTEVFHKDIPKNEVFKGISQNEIIDEIIKDIYNDKLYNNFGNEISDKIQSRINEKMPEILRKIFIKISIKMFNQTYALYVDNILSAKISTEIQLQLTKEPQTTKESQLTEEPELPKGLQFTTKIYFDKEINSLAIKSIIFAEIHIEVAIILLEEFFIILLEKFFNKIQEKLQAKIREIKKFKEIINEKTSINKHEVDEISAKIASEISTEISNKTKEEISDGIHEEIEEIKKYFYNILNIIYNSVTVDKGKLKISNGQETPNEGQTTNKEEQDFPIEEQNLAKEQNPPIKEQKLTKEIQNYRNTIIYEIGEIKKLFHNTMNHIKITEKDELSIYL</sequence>
<dbReference type="EMBL" id="CAJVPU010002544">
    <property type="protein sequence ID" value="CAG8502927.1"/>
    <property type="molecule type" value="Genomic_DNA"/>
</dbReference>
<keyword evidence="2" id="KW-1185">Reference proteome</keyword>
<name>A0ACA9KZX4_9GLOM</name>
<evidence type="ECO:0000313" key="2">
    <source>
        <dbReference type="Proteomes" id="UP000789702"/>
    </source>
</evidence>
<dbReference type="Proteomes" id="UP000789702">
    <property type="component" value="Unassembled WGS sequence"/>
</dbReference>
<accession>A0ACA9KZX4</accession>
<feature type="non-terminal residue" evidence="1">
    <location>
        <position position="1"/>
    </location>
</feature>
<gene>
    <name evidence="1" type="ORF">DHETER_LOCUS3091</name>
</gene>
<reference evidence="1" key="1">
    <citation type="submission" date="2021-06" db="EMBL/GenBank/DDBJ databases">
        <authorList>
            <person name="Kallberg Y."/>
            <person name="Tangrot J."/>
            <person name="Rosling A."/>
        </authorList>
    </citation>
    <scope>NUCLEOTIDE SEQUENCE</scope>
    <source>
        <strain evidence="1">IL203A</strain>
    </source>
</reference>